<evidence type="ECO:0000313" key="4">
    <source>
        <dbReference type="EMBL" id="PFX27737.1"/>
    </source>
</evidence>
<feature type="chain" id="PRO_5013264905" evidence="2">
    <location>
        <begin position="22"/>
        <end position="597"/>
    </location>
</feature>
<proteinExistence type="predicted"/>
<dbReference type="EMBL" id="LSMT01000096">
    <property type="protein sequence ID" value="PFX27737.1"/>
    <property type="molecule type" value="Genomic_DNA"/>
</dbReference>
<organism evidence="4 5">
    <name type="scientific">Stylophora pistillata</name>
    <name type="common">Smooth cauliflower coral</name>
    <dbReference type="NCBI Taxonomy" id="50429"/>
    <lineage>
        <taxon>Eukaryota</taxon>
        <taxon>Metazoa</taxon>
        <taxon>Cnidaria</taxon>
        <taxon>Anthozoa</taxon>
        <taxon>Hexacorallia</taxon>
        <taxon>Scleractinia</taxon>
        <taxon>Astrocoeniina</taxon>
        <taxon>Pocilloporidae</taxon>
        <taxon>Stylophora</taxon>
    </lineage>
</organism>
<feature type="signal peptide" evidence="2">
    <location>
        <begin position="1"/>
        <end position="21"/>
    </location>
</feature>
<dbReference type="SUPFAM" id="SSF82895">
    <property type="entry name" value="TSP-1 type 1 repeat"/>
    <property type="match status" value="3"/>
</dbReference>
<dbReference type="Pfam" id="PF00090">
    <property type="entry name" value="TSP_1"/>
    <property type="match status" value="3"/>
</dbReference>
<dbReference type="SMART" id="SM00209">
    <property type="entry name" value="TSP1"/>
    <property type="match status" value="3"/>
</dbReference>
<protein>
    <submittedName>
        <fullName evidence="4">Hemicentin-1</fullName>
    </submittedName>
</protein>
<dbReference type="InterPro" id="IPR036383">
    <property type="entry name" value="TSP1_rpt_sf"/>
</dbReference>
<dbReference type="OrthoDB" id="5985519at2759"/>
<dbReference type="SMART" id="SM00327">
    <property type="entry name" value="VWA"/>
    <property type="match status" value="2"/>
</dbReference>
<dbReference type="InterPro" id="IPR002035">
    <property type="entry name" value="VWF_A"/>
</dbReference>
<evidence type="ECO:0000256" key="2">
    <source>
        <dbReference type="SAM" id="SignalP"/>
    </source>
</evidence>
<evidence type="ECO:0000259" key="3">
    <source>
        <dbReference type="PROSITE" id="PS50234"/>
    </source>
</evidence>
<dbReference type="Gene3D" id="3.40.50.410">
    <property type="entry name" value="von Willebrand factor, type A domain"/>
    <property type="match status" value="2"/>
</dbReference>
<dbReference type="PRINTS" id="PR00453">
    <property type="entry name" value="VWFADOMAIN"/>
</dbReference>
<dbReference type="Gene3D" id="2.20.100.10">
    <property type="entry name" value="Thrombospondin type-1 (TSP1) repeat"/>
    <property type="match status" value="3"/>
</dbReference>
<dbReference type="InterPro" id="IPR036465">
    <property type="entry name" value="vWFA_dom_sf"/>
</dbReference>
<dbReference type="AlphaFoldDB" id="A0A2B4SGP6"/>
<dbReference type="Pfam" id="PF00092">
    <property type="entry name" value="VWA"/>
    <property type="match status" value="2"/>
</dbReference>
<dbReference type="FunFam" id="2.20.100.10:FF:000001">
    <property type="entry name" value="semaphorin-5A isoform X1"/>
    <property type="match status" value="1"/>
</dbReference>
<dbReference type="InterPro" id="IPR000884">
    <property type="entry name" value="TSP1_rpt"/>
</dbReference>
<dbReference type="PANTHER" id="PTHR24020">
    <property type="entry name" value="COLLAGEN ALPHA"/>
    <property type="match status" value="1"/>
</dbReference>
<evidence type="ECO:0000256" key="1">
    <source>
        <dbReference type="ARBA" id="ARBA00023157"/>
    </source>
</evidence>
<comment type="caution">
    <text evidence="4">The sequence shown here is derived from an EMBL/GenBank/DDBJ whole genome shotgun (WGS) entry which is preliminary data.</text>
</comment>
<keyword evidence="1" id="KW-1015">Disulfide bond</keyword>
<gene>
    <name evidence="4" type="primary">HMCN1</name>
    <name evidence="4" type="ORF">AWC38_SpisGene7559</name>
</gene>
<name>A0A2B4SGP6_STYPI</name>
<dbReference type="PROSITE" id="PS50092">
    <property type="entry name" value="TSP1"/>
    <property type="match status" value="3"/>
</dbReference>
<reference evidence="5" key="1">
    <citation type="journal article" date="2017" name="bioRxiv">
        <title>Comparative analysis of the genomes of Stylophora pistillata and Acropora digitifera provides evidence for extensive differences between species of corals.</title>
        <authorList>
            <person name="Voolstra C.R."/>
            <person name="Li Y."/>
            <person name="Liew Y.J."/>
            <person name="Baumgarten S."/>
            <person name="Zoccola D."/>
            <person name="Flot J.-F."/>
            <person name="Tambutte S."/>
            <person name="Allemand D."/>
            <person name="Aranda M."/>
        </authorList>
    </citation>
    <scope>NUCLEOTIDE SEQUENCE [LARGE SCALE GENOMIC DNA]</scope>
</reference>
<dbReference type="SUPFAM" id="SSF53300">
    <property type="entry name" value="vWA-like"/>
    <property type="match status" value="2"/>
</dbReference>
<keyword evidence="2" id="KW-0732">Signal</keyword>
<keyword evidence="5" id="KW-1185">Reference proteome</keyword>
<feature type="domain" description="VWFA" evidence="3">
    <location>
        <begin position="33"/>
        <end position="220"/>
    </location>
</feature>
<dbReference type="InterPro" id="IPR050525">
    <property type="entry name" value="ECM_Assembly_Org"/>
</dbReference>
<dbReference type="CDD" id="cd01450">
    <property type="entry name" value="vWFA_subfamily_ECM"/>
    <property type="match status" value="2"/>
</dbReference>
<dbReference type="Proteomes" id="UP000225706">
    <property type="component" value="Unassembled WGS sequence"/>
</dbReference>
<dbReference type="PANTHER" id="PTHR24020:SF84">
    <property type="entry name" value="VWFA DOMAIN-CONTAINING PROTEIN"/>
    <property type="match status" value="1"/>
</dbReference>
<sequence>MQPFWILALITLGVCSGVASGKGDDDCRQQNMDLAIFGDISRSMRKQQRKKLMNFVIELIDSKKVSADGNHVALGTFSFTADIHNKLDDKEYYDVNKLKKTVKEILIVKPKKFGTRTDLALDLADKEVFTAAGGDRHKAKNVLIIVTDGKPHITKRAKEPFIPFEKSTKALEAKDVLVVVVGVGKSVSKQKKKMEEIAGEKGRVLLFPSFKMLSQNLDEVLEVYCAIDGKYTEWKESECSATCGGGVITKTRTCTNPPPQHGGKDCSELGPAQITLSCNQESCAIDGKYTEWKESECSVTCAGGVKTFIRTCTSPPPSNGGKDCTELGPSEKTESCNTEECPIDGKYTEWKESECSATCGGGVITKTRTCTNPPPQHGGKDCSGLGPAQMTLSCNEQPCPPPCAAGLDVAIVLDKSQSVRLGNLKKIITFLGNLVKNFNPAPDADHFGLITFNKKSQLSFKFSDSQYHDRDALLQKIANEPMVLQYQTRTDLALIMARDAMFTEAGGDRPDKQNVMIVLTDGKPTHPKKDFDFAAFAKDINKDFEKNKINIVAVGIGAGVDENTLHDIAGTGTVVQVQNFDKLDEMMETIKGAACSG</sequence>
<dbReference type="PROSITE" id="PS50234">
    <property type="entry name" value="VWFA"/>
    <property type="match status" value="2"/>
</dbReference>
<evidence type="ECO:0000313" key="5">
    <source>
        <dbReference type="Proteomes" id="UP000225706"/>
    </source>
</evidence>
<feature type="domain" description="VWFA" evidence="3">
    <location>
        <begin position="408"/>
        <end position="590"/>
    </location>
</feature>
<accession>A0A2B4SGP6</accession>